<proteinExistence type="predicted"/>
<name>A0A0N7IF91_9BACE</name>
<reference evidence="1 2" key="1">
    <citation type="journal article" date="2015" name="Science">
        <title>Genetic determinants of in vivo fitness and diet responsiveness in multiple human gut Bacteroides.</title>
        <authorList>
            <person name="Wu M."/>
            <person name="McNulty N.P."/>
            <person name="Rodionov D.A."/>
            <person name="Khoroshkin M.S."/>
            <person name="Griffin N.W."/>
            <person name="Cheng J."/>
            <person name="Latreille P."/>
            <person name="Kerstetter R.A."/>
            <person name="Terrapon N."/>
            <person name="Henrissat B."/>
            <person name="Osterman A.L."/>
            <person name="Gordon J.I."/>
        </authorList>
    </citation>
    <scope>NUCLEOTIDE SEQUENCE [LARGE SCALE GENOMIC DNA]</scope>
    <source>
        <strain evidence="1 2">WH2</strain>
    </source>
</reference>
<dbReference type="RefSeq" id="WP_026366570.1">
    <property type="nucleotide sequence ID" value="NZ_CP012801.1"/>
</dbReference>
<gene>
    <name evidence="1" type="ORF">BcellWH2_02307</name>
</gene>
<organism evidence="1 2">
    <name type="scientific">Bacteroides cellulosilyticus</name>
    <dbReference type="NCBI Taxonomy" id="246787"/>
    <lineage>
        <taxon>Bacteria</taxon>
        <taxon>Pseudomonadati</taxon>
        <taxon>Bacteroidota</taxon>
        <taxon>Bacteroidia</taxon>
        <taxon>Bacteroidales</taxon>
        <taxon>Bacteroidaceae</taxon>
        <taxon>Bacteroides</taxon>
    </lineage>
</organism>
<dbReference type="EMBL" id="CP012801">
    <property type="protein sequence ID" value="ALJ59547.1"/>
    <property type="molecule type" value="Genomic_DNA"/>
</dbReference>
<sequence length="175" mass="20393">MKEAGTKGVNNNNVYSIEIIYGKPKPIDEVSLQDMQENPIWIFALDEEDSEEIDETWQKPILNYDNVTHELVEAYILMKSTDGQYDISANLGIKKETLDDVTYWEPEQECWIPIDNIKNYKGLQFIAIPKIEKESDVIFGFDDTRNTFCSIRSRGQSKAEKRNLFSFFSSLFRKE</sequence>
<accession>A0A0N7IF91</accession>
<dbReference type="AlphaFoldDB" id="A0A0N7IF91"/>
<evidence type="ECO:0000313" key="2">
    <source>
        <dbReference type="Proteomes" id="UP000061809"/>
    </source>
</evidence>
<dbReference type="PATRIC" id="fig|246787.4.peg.2368"/>
<dbReference type="KEGG" id="bcel:BcellWH2_02307"/>
<evidence type="ECO:0000313" key="1">
    <source>
        <dbReference type="EMBL" id="ALJ59547.1"/>
    </source>
</evidence>
<protein>
    <submittedName>
        <fullName evidence="1">Uncharacterized protein</fullName>
    </submittedName>
</protein>
<dbReference type="Proteomes" id="UP000061809">
    <property type="component" value="Chromosome"/>
</dbReference>